<organism evidence="2 3">
    <name type="scientific">Mycena sanguinolenta</name>
    <dbReference type="NCBI Taxonomy" id="230812"/>
    <lineage>
        <taxon>Eukaryota</taxon>
        <taxon>Fungi</taxon>
        <taxon>Dikarya</taxon>
        <taxon>Basidiomycota</taxon>
        <taxon>Agaricomycotina</taxon>
        <taxon>Agaricomycetes</taxon>
        <taxon>Agaricomycetidae</taxon>
        <taxon>Agaricales</taxon>
        <taxon>Marasmiineae</taxon>
        <taxon>Mycenaceae</taxon>
        <taxon>Mycena</taxon>
    </lineage>
</organism>
<evidence type="ECO:0000313" key="2">
    <source>
        <dbReference type="EMBL" id="KAF7376989.1"/>
    </source>
</evidence>
<feature type="compositionally biased region" description="Low complexity" evidence="1">
    <location>
        <begin position="51"/>
        <end position="66"/>
    </location>
</feature>
<feature type="region of interest" description="Disordered" evidence="1">
    <location>
        <begin position="47"/>
        <end position="73"/>
    </location>
</feature>
<comment type="caution">
    <text evidence="2">The sequence shown here is derived from an EMBL/GenBank/DDBJ whole genome shotgun (WGS) entry which is preliminary data.</text>
</comment>
<protein>
    <recommendedName>
        <fullName evidence="4">S-adenosylmethionine-dependent methyltransferase</fullName>
    </recommendedName>
</protein>
<keyword evidence="3" id="KW-1185">Reference proteome</keyword>
<proteinExistence type="predicted"/>
<dbReference type="Pfam" id="PF10294">
    <property type="entry name" value="Methyltransf_16"/>
    <property type="match status" value="1"/>
</dbReference>
<dbReference type="CDD" id="cd02440">
    <property type="entry name" value="AdoMet_MTases"/>
    <property type="match status" value="1"/>
</dbReference>
<dbReference type="Gene3D" id="3.40.50.150">
    <property type="entry name" value="Vaccinia Virus protein VP39"/>
    <property type="match status" value="1"/>
</dbReference>
<dbReference type="PANTHER" id="PTHR14614:SF147">
    <property type="entry name" value="S-ADENOSYLMETHIONINE-DEPENDENT METHYLTRANSFERASE OF THE SEVEN BETA-STRAND FAMILY"/>
    <property type="match status" value="1"/>
</dbReference>
<accession>A0A8H7DIU7</accession>
<evidence type="ECO:0008006" key="4">
    <source>
        <dbReference type="Google" id="ProtNLM"/>
    </source>
</evidence>
<dbReference type="PANTHER" id="PTHR14614">
    <property type="entry name" value="HEPATOCELLULAR CARCINOMA-ASSOCIATED ANTIGEN"/>
    <property type="match status" value="1"/>
</dbReference>
<dbReference type="InterPro" id="IPR019410">
    <property type="entry name" value="Methyltransf_16"/>
</dbReference>
<reference evidence="2" key="1">
    <citation type="submission" date="2020-05" db="EMBL/GenBank/DDBJ databases">
        <title>Mycena genomes resolve the evolution of fungal bioluminescence.</title>
        <authorList>
            <person name="Tsai I.J."/>
        </authorList>
    </citation>
    <scope>NUCLEOTIDE SEQUENCE</scope>
    <source>
        <strain evidence="2">160909Yilan</strain>
    </source>
</reference>
<dbReference type="SUPFAM" id="SSF53335">
    <property type="entry name" value="S-adenosyl-L-methionine-dependent methyltransferases"/>
    <property type="match status" value="1"/>
</dbReference>
<dbReference type="OrthoDB" id="433955at2759"/>
<dbReference type="AlphaFoldDB" id="A0A8H7DIU7"/>
<sequence>MLLTGPPSLQLPPVRGLRTLSPDALIDCIEYLRVLYSPGVRGSKIRARARSNSSSESTTPFSVTVPPRLPDPESDTIAALRSDEFERSYTLRWLSYLVNNSQNLLGTPSEVDYVVARAAALLANCGGASCTGVISRTLHFPTERGPISVTVQDIPLENGDISSVGAQTWGGACVLSEIIAAQPADFGLVNNRSSPLTVLELGAGTGLAGLVLASAAKLMHIGGVTVVATDFYPSVLENLAANISTAFPASDPDVSISSHFLDWATFAPDMDPLPAPLDQPFDVILGADIIYEPEHAAWIHAVVSRLLAPGTSSQFHLVIPLRKTHALESSSVEHVFHVNASDEDPTAPVVTVLGKERIVCDVEENAGDEVEYLYYRIGWSRQIQEPVG</sequence>
<evidence type="ECO:0000256" key="1">
    <source>
        <dbReference type="SAM" id="MobiDB-lite"/>
    </source>
</evidence>
<gene>
    <name evidence="2" type="ORF">MSAN_00116800</name>
</gene>
<name>A0A8H7DIU7_9AGAR</name>
<dbReference type="InterPro" id="IPR029063">
    <property type="entry name" value="SAM-dependent_MTases_sf"/>
</dbReference>
<evidence type="ECO:0000313" key="3">
    <source>
        <dbReference type="Proteomes" id="UP000623467"/>
    </source>
</evidence>
<dbReference type="EMBL" id="JACAZH010000001">
    <property type="protein sequence ID" value="KAF7376989.1"/>
    <property type="molecule type" value="Genomic_DNA"/>
</dbReference>
<dbReference type="Proteomes" id="UP000623467">
    <property type="component" value="Unassembled WGS sequence"/>
</dbReference>
<dbReference type="GO" id="GO:0008757">
    <property type="term" value="F:S-adenosylmethionine-dependent methyltransferase activity"/>
    <property type="evidence" value="ECO:0007669"/>
    <property type="project" value="UniProtKB-ARBA"/>
</dbReference>